<sequence length="91" mass="9494">MRTSLRTAVFSALAAASLISGAAVAQGGVRYTETITLYPDENDGDGKLYAALAAKCEAQGLSPSGFVVTSRVHDGYGLVWWHTGEITCVGN</sequence>
<reference evidence="1 2" key="1">
    <citation type="submission" date="2015-11" db="EMBL/GenBank/DDBJ databases">
        <title>Genome sequences of Lysobacter enzymogenes strain C3 and Lysobacter antibioticus ATCC 29479.</title>
        <authorList>
            <person name="Kobayashi D.Y."/>
        </authorList>
    </citation>
    <scope>NUCLEOTIDE SEQUENCE [LARGE SCALE GENOMIC DNA]</scope>
    <source>
        <strain evidence="1 2">C3</strain>
    </source>
</reference>
<dbReference type="AlphaFoldDB" id="A0A0S2DFP7"/>
<proteinExistence type="predicted"/>
<name>A0A0S2DFP7_LYSEN</name>
<protein>
    <submittedName>
        <fullName evidence="1">Uncharacterized protein</fullName>
    </submittedName>
</protein>
<dbReference type="KEGG" id="lez:GLE_2022"/>
<dbReference type="EMBL" id="CP013140">
    <property type="protein sequence ID" value="ALN57372.1"/>
    <property type="molecule type" value="Genomic_DNA"/>
</dbReference>
<dbReference type="RefSeq" id="WP_057947219.1">
    <property type="nucleotide sequence ID" value="NZ_CP110813.1"/>
</dbReference>
<evidence type="ECO:0000313" key="2">
    <source>
        <dbReference type="Proteomes" id="UP000061569"/>
    </source>
</evidence>
<gene>
    <name evidence="1" type="ORF">GLE_2022</name>
</gene>
<dbReference type="Proteomes" id="UP000061569">
    <property type="component" value="Chromosome"/>
</dbReference>
<organism evidence="1 2">
    <name type="scientific">Lysobacter enzymogenes</name>
    <dbReference type="NCBI Taxonomy" id="69"/>
    <lineage>
        <taxon>Bacteria</taxon>
        <taxon>Pseudomonadati</taxon>
        <taxon>Pseudomonadota</taxon>
        <taxon>Gammaproteobacteria</taxon>
        <taxon>Lysobacterales</taxon>
        <taxon>Lysobacteraceae</taxon>
        <taxon>Lysobacter</taxon>
    </lineage>
</organism>
<dbReference type="PATRIC" id="fig|69.6.peg.1987"/>
<evidence type="ECO:0000313" key="1">
    <source>
        <dbReference type="EMBL" id="ALN57372.1"/>
    </source>
</evidence>
<accession>A0A0S2DFP7</accession>